<feature type="region of interest" description="Disordered" evidence="1">
    <location>
        <begin position="165"/>
        <end position="223"/>
    </location>
</feature>
<dbReference type="PANTHER" id="PTHR33781:SF18">
    <property type="entry name" value="DOF-TYPE DOMAIN-CONTAINING PROTEIN"/>
    <property type="match status" value="1"/>
</dbReference>
<feature type="region of interest" description="Disordered" evidence="1">
    <location>
        <begin position="71"/>
        <end position="115"/>
    </location>
</feature>
<organism evidence="2 3">
    <name type="scientific">Glycine soja</name>
    <name type="common">Wild soybean</name>
    <dbReference type="NCBI Taxonomy" id="3848"/>
    <lineage>
        <taxon>Eukaryota</taxon>
        <taxon>Viridiplantae</taxon>
        <taxon>Streptophyta</taxon>
        <taxon>Embryophyta</taxon>
        <taxon>Tracheophyta</taxon>
        <taxon>Spermatophyta</taxon>
        <taxon>Magnoliopsida</taxon>
        <taxon>eudicotyledons</taxon>
        <taxon>Gunneridae</taxon>
        <taxon>Pentapetalae</taxon>
        <taxon>rosids</taxon>
        <taxon>fabids</taxon>
        <taxon>Fabales</taxon>
        <taxon>Fabaceae</taxon>
        <taxon>Papilionoideae</taxon>
        <taxon>50 kb inversion clade</taxon>
        <taxon>NPAAA clade</taxon>
        <taxon>indigoferoid/millettioid clade</taxon>
        <taxon>Phaseoleae</taxon>
        <taxon>Glycine</taxon>
        <taxon>Glycine subgen. Soja</taxon>
    </lineage>
</organism>
<dbReference type="PANTHER" id="PTHR33781">
    <property type="entry name" value="PROTEIN PHYTOCHROME KINASE SUBSTRATE 1-RELATED"/>
    <property type="match status" value="1"/>
</dbReference>
<gene>
    <name evidence="2" type="ORF">D0Y65_011626</name>
</gene>
<name>A0A445KL99_GLYSO</name>
<dbReference type="InterPro" id="IPR039615">
    <property type="entry name" value="PKS"/>
</dbReference>
<proteinExistence type="predicted"/>
<feature type="compositionally biased region" description="Low complexity" evidence="1">
    <location>
        <begin position="73"/>
        <end position="99"/>
    </location>
</feature>
<keyword evidence="2" id="KW-0808">Transferase</keyword>
<keyword evidence="3" id="KW-1185">Reference proteome</keyword>
<feature type="region of interest" description="Disordered" evidence="1">
    <location>
        <begin position="273"/>
        <end position="302"/>
    </location>
</feature>
<keyword evidence="2" id="KW-0418">Kinase</keyword>
<dbReference type="GO" id="GO:0009638">
    <property type="term" value="P:phototropism"/>
    <property type="evidence" value="ECO:0007669"/>
    <property type="project" value="InterPro"/>
</dbReference>
<accession>A0A445KL99</accession>
<dbReference type="Proteomes" id="UP000289340">
    <property type="component" value="Chromosome 5"/>
</dbReference>
<evidence type="ECO:0000313" key="3">
    <source>
        <dbReference type="Proteomes" id="UP000289340"/>
    </source>
</evidence>
<comment type="caution">
    <text evidence="2">The sequence shown here is derived from an EMBL/GenBank/DDBJ whole genome shotgun (WGS) entry which is preliminary data.</text>
</comment>
<evidence type="ECO:0000256" key="1">
    <source>
        <dbReference type="SAM" id="MobiDB-lite"/>
    </source>
</evidence>
<dbReference type="EMBL" id="QZWG01000005">
    <property type="protein sequence ID" value="RZC11511.1"/>
    <property type="molecule type" value="Genomic_DNA"/>
</dbReference>
<protein>
    <submittedName>
        <fullName evidence="2">Protein PHYTOCHROME KINASE SUBSTRATE 4</fullName>
    </submittedName>
</protein>
<reference evidence="2 3" key="1">
    <citation type="submission" date="2018-09" db="EMBL/GenBank/DDBJ databases">
        <title>A high-quality reference genome of wild soybean provides a powerful tool to mine soybean genomes.</title>
        <authorList>
            <person name="Xie M."/>
            <person name="Chung C.Y.L."/>
            <person name="Li M.-W."/>
            <person name="Wong F.-L."/>
            <person name="Chan T.-F."/>
            <person name="Lam H.-M."/>
        </authorList>
    </citation>
    <scope>NUCLEOTIDE SEQUENCE [LARGE SCALE GENOMIC DNA]</scope>
    <source>
        <strain evidence="3">cv. W05</strain>
        <tissue evidence="2">Hypocotyl of etiolated seedlings</tissue>
    </source>
</reference>
<evidence type="ECO:0000313" key="2">
    <source>
        <dbReference type="EMBL" id="RZC11511.1"/>
    </source>
</evidence>
<sequence>MKSNELRAVDHDPITSELSTFGAHKYFNQGTINDTNIQKVTINSNSRVSPLLNMDTEQKHNQEQGDITKWSFSHSSSSSVGGIGNGNHNNNNYNAHSFHVATPTPPPSSSKSTLNNKAGLLLHHPQTSKISVKPPQTSSNLTKKLKTSLSKPIWLLRRKCPCKDKKSVQVKVNINTNKNKNRNTPKPRTPPPQPKTLSHNQIHKDSLNHKAPPPPPSSNKKVKAQRLFQFQPSMNQLRKTSSEGFTFPLFLATNSTNPTKPHHQVHLNVVHEEEDATPRESLHMFQPPSPPKSRAMDDDAASDASSDLFEIESFSTQTTTLPYPIITPSIARCHESTDHEFFFANDSGSSLWRRRLRDTEMLVVYMKRDGSLLLMVNPYDMMNDLKHHVRLSMLVLDHKLLYGVWKHDPGNKGGETLPSHDNGDKDFTCMIAKDGDCYGEGIVGMIVLTMGSVSMMEKSTTNFYNMIVASLGNAIEWVAPESTIQSEGLNKGGSLACDFIVFLPKTIESVNDEIIVIHGSGDNGEFICNGFDTLKEFSDKYGPFCMVVAYKESIDLDSPGWVVQPRGLVTKDNY</sequence>
<dbReference type="GO" id="GO:0016301">
    <property type="term" value="F:kinase activity"/>
    <property type="evidence" value="ECO:0007669"/>
    <property type="project" value="UniProtKB-KW"/>
</dbReference>
<dbReference type="AlphaFoldDB" id="A0A445KL99"/>